<dbReference type="AlphaFoldDB" id="A0A5A7RFU6"/>
<accession>A0A5A7RFU6</accession>
<keyword evidence="1" id="KW-1133">Transmembrane helix</keyword>
<dbReference type="Proteomes" id="UP000325081">
    <property type="component" value="Unassembled WGS sequence"/>
</dbReference>
<gene>
    <name evidence="2" type="ORF">STAS_33762</name>
</gene>
<reference evidence="3" key="1">
    <citation type="journal article" date="2019" name="Curr. Biol.">
        <title>Genome Sequence of Striga asiatica Provides Insight into the Evolution of Plant Parasitism.</title>
        <authorList>
            <person name="Yoshida S."/>
            <person name="Kim S."/>
            <person name="Wafula E.K."/>
            <person name="Tanskanen J."/>
            <person name="Kim Y.M."/>
            <person name="Honaas L."/>
            <person name="Yang Z."/>
            <person name="Spallek T."/>
            <person name="Conn C.E."/>
            <person name="Ichihashi Y."/>
            <person name="Cheong K."/>
            <person name="Cui S."/>
            <person name="Der J.P."/>
            <person name="Gundlach H."/>
            <person name="Jiao Y."/>
            <person name="Hori C."/>
            <person name="Ishida J.K."/>
            <person name="Kasahara H."/>
            <person name="Kiba T."/>
            <person name="Kim M.S."/>
            <person name="Koo N."/>
            <person name="Laohavisit A."/>
            <person name="Lee Y.H."/>
            <person name="Lumba S."/>
            <person name="McCourt P."/>
            <person name="Mortimer J.C."/>
            <person name="Mutuku J.M."/>
            <person name="Nomura T."/>
            <person name="Sasaki-Sekimoto Y."/>
            <person name="Seto Y."/>
            <person name="Wang Y."/>
            <person name="Wakatake T."/>
            <person name="Sakakibara H."/>
            <person name="Demura T."/>
            <person name="Yamaguchi S."/>
            <person name="Yoneyama K."/>
            <person name="Manabe R.I."/>
            <person name="Nelson D.C."/>
            <person name="Schulman A.H."/>
            <person name="Timko M.P."/>
            <person name="dePamphilis C.W."/>
            <person name="Choi D."/>
            <person name="Shirasu K."/>
        </authorList>
    </citation>
    <scope>NUCLEOTIDE SEQUENCE [LARGE SCALE GENOMIC DNA]</scope>
    <source>
        <strain evidence="3">cv. UVA1</strain>
    </source>
</reference>
<comment type="caution">
    <text evidence="2">The sequence shown here is derived from an EMBL/GenBank/DDBJ whole genome shotgun (WGS) entry which is preliminary data.</text>
</comment>
<protein>
    <submittedName>
        <fullName evidence="2">Basic leucine zipper and W2 domain-containing protein 1</fullName>
    </submittedName>
</protein>
<keyword evidence="3" id="KW-1185">Reference proteome</keyword>
<name>A0A5A7RFU6_STRAF</name>
<keyword evidence="1" id="KW-0472">Membrane</keyword>
<sequence length="184" mass="20844">MEVLDTSQKLEHETFNFTLTKWLLHGLHQCLKIVFHVLHDHKDAVKIAPHNYFFDIHNGGRNNFSSPLILGPIYNPIRSFIYLVESLKLIDTPATLKHINTPLLGLWGIRGTTRTTIIIGICLRKASFIIGMITVLIYFHIFVIVIFFTITISTGGPNTSIRPTGPLFSPHGAFSFDLSNLRTY</sequence>
<keyword evidence="1" id="KW-0812">Transmembrane</keyword>
<feature type="transmembrane region" description="Helical" evidence="1">
    <location>
        <begin position="128"/>
        <end position="150"/>
    </location>
</feature>
<proteinExistence type="predicted"/>
<organism evidence="2 3">
    <name type="scientific">Striga asiatica</name>
    <name type="common">Asiatic witchweed</name>
    <name type="synonym">Buchnera asiatica</name>
    <dbReference type="NCBI Taxonomy" id="4170"/>
    <lineage>
        <taxon>Eukaryota</taxon>
        <taxon>Viridiplantae</taxon>
        <taxon>Streptophyta</taxon>
        <taxon>Embryophyta</taxon>
        <taxon>Tracheophyta</taxon>
        <taxon>Spermatophyta</taxon>
        <taxon>Magnoliopsida</taxon>
        <taxon>eudicotyledons</taxon>
        <taxon>Gunneridae</taxon>
        <taxon>Pentapetalae</taxon>
        <taxon>asterids</taxon>
        <taxon>lamiids</taxon>
        <taxon>Lamiales</taxon>
        <taxon>Orobanchaceae</taxon>
        <taxon>Buchnereae</taxon>
        <taxon>Striga</taxon>
    </lineage>
</organism>
<evidence type="ECO:0000313" key="3">
    <source>
        <dbReference type="Proteomes" id="UP000325081"/>
    </source>
</evidence>
<evidence type="ECO:0000313" key="2">
    <source>
        <dbReference type="EMBL" id="GER56057.1"/>
    </source>
</evidence>
<dbReference type="EMBL" id="BKCP01012403">
    <property type="protein sequence ID" value="GER56057.1"/>
    <property type="molecule type" value="Genomic_DNA"/>
</dbReference>
<evidence type="ECO:0000256" key="1">
    <source>
        <dbReference type="SAM" id="Phobius"/>
    </source>
</evidence>